<evidence type="ECO:0000256" key="3">
    <source>
        <dbReference type="ARBA" id="ARBA00022574"/>
    </source>
</evidence>
<dbReference type="InterPro" id="IPR036322">
    <property type="entry name" value="WD40_repeat_dom_sf"/>
</dbReference>
<feature type="compositionally biased region" description="Basic residues" evidence="8">
    <location>
        <begin position="203"/>
        <end position="214"/>
    </location>
</feature>
<evidence type="ECO:0000256" key="2">
    <source>
        <dbReference type="ARBA" id="ARBA00005649"/>
    </source>
</evidence>
<name>A0A7S0IYP7_9EUKA</name>
<dbReference type="Pfam" id="PF04158">
    <property type="entry name" value="Sof1"/>
    <property type="match status" value="1"/>
</dbReference>
<dbReference type="GO" id="GO:0000462">
    <property type="term" value="P:maturation of SSU-rRNA from tricistronic rRNA transcript (SSU-rRNA, 5.8S rRNA, LSU-rRNA)"/>
    <property type="evidence" value="ECO:0007669"/>
    <property type="project" value="TreeGrafter"/>
</dbReference>
<keyword evidence="3 7" id="KW-0853">WD repeat</keyword>
<keyword evidence="6" id="KW-0687">Ribonucleoprotein</keyword>
<dbReference type="InterPro" id="IPR007287">
    <property type="entry name" value="Sof1"/>
</dbReference>
<dbReference type="Pfam" id="PF00400">
    <property type="entry name" value="WD40"/>
    <property type="match status" value="2"/>
</dbReference>
<accession>A0A7S0IYP7</accession>
<evidence type="ECO:0000256" key="7">
    <source>
        <dbReference type="PROSITE-ProRule" id="PRU00221"/>
    </source>
</evidence>
<dbReference type="AlphaFoldDB" id="A0A7S0IYP7"/>
<comment type="similarity">
    <text evidence="2">Belongs to the WD repeat DCAF13/WDSOF1 family.</text>
</comment>
<dbReference type="PANTHER" id="PTHR22851">
    <property type="entry name" value="U3 SMALL NUCLEOLAR RNA U3 SNORNA ASSOCIATED PROTEIN"/>
    <property type="match status" value="1"/>
</dbReference>
<evidence type="ECO:0000256" key="5">
    <source>
        <dbReference type="ARBA" id="ARBA00023242"/>
    </source>
</evidence>
<evidence type="ECO:0000256" key="4">
    <source>
        <dbReference type="ARBA" id="ARBA00022737"/>
    </source>
</evidence>
<evidence type="ECO:0000256" key="1">
    <source>
        <dbReference type="ARBA" id="ARBA00004604"/>
    </source>
</evidence>
<evidence type="ECO:0000256" key="6">
    <source>
        <dbReference type="ARBA" id="ARBA00023274"/>
    </source>
</evidence>
<dbReference type="PROSITE" id="PS50294">
    <property type="entry name" value="WD_REPEATS_REGION"/>
    <property type="match status" value="1"/>
</dbReference>
<comment type="subcellular location">
    <subcellularLocation>
        <location evidence="1">Nucleus</location>
        <location evidence="1">Nucleolus</location>
    </subcellularLocation>
</comment>
<dbReference type="SUPFAM" id="SSF50978">
    <property type="entry name" value="WD40 repeat-like"/>
    <property type="match status" value="1"/>
</dbReference>
<dbReference type="GO" id="GO:0032040">
    <property type="term" value="C:small-subunit processome"/>
    <property type="evidence" value="ECO:0007669"/>
    <property type="project" value="TreeGrafter"/>
</dbReference>
<feature type="region of interest" description="Disordered" evidence="8">
    <location>
        <begin position="200"/>
        <end position="235"/>
    </location>
</feature>
<evidence type="ECO:0000259" key="9">
    <source>
        <dbReference type="Pfam" id="PF04158"/>
    </source>
</evidence>
<keyword evidence="5" id="KW-0539">Nucleus</keyword>
<reference evidence="10" key="1">
    <citation type="submission" date="2021-01" db="EMBL/GenBank/DDBJ databases">
        <authorList>
            <person name="Corre E."/>
            <person name="Pelletier E."/>
            <person name="Niang G."/>
            <person name="Scheremetjew M."/>
            <person name="Finn R."/>
            <person name="Kale V."/>
            <person name="Holt S."/>
            <person name="Cochrane G."/>
            <person name="Meng A."/>
            <person name="Brown T."/>
            <person name="Cohen L."/>
        </authorList>
    </citation>
    <scope>NUCLEOTIDE SEQUENCE</scope>
    <source>
        <strain evidence="10">RCC1130</strain>
    </source>
</reference>
<feature type="domain" description="Sof1-like protein" evidence="9">
    <location>
        <begin position="147"/>
        <end position="230"/>
    </location>
</feature>
<dbReference type="Gene3D" id="2.130.10.10">
    <property type="entry name" value="YVTN repeat-like/Quinoprotein amine dehydrogenase"/>
    <property type="match status" value="1"/>
</dbReference>
<dbReference type="PANTHER" id="PTHR22851:SF0">
    <property type="entry name" value="DDB1- AND CUL4-ASSOCIATED FACTOR 13"/>
    <property type="match status" value="1"/>
</dbReference>
<protein>
    <recommendedName>
        <fullName evidence="9">Sof1-like protein domain-containing protein</fullName>
    </recommendedName>
</protein>
<proteinExistence type="inferred from homology"/>
<dbReference type="PROSITE" id="PS50082">
    <property type="entry name" value="WD_REPEATS_2"/>
    <property type="match status" value="2"/>
</dbReference>
<keyword evidence="4" id="KW-0677">Repeat</keyword>
<organism evidence="10">
    <name type="scientific">Calcidiscus leptoporus</name>
    <dbReference type="NCBI Taxonomy" id="127549"/>
    <lineage>
        <taxon>Eukaryota</taxon>
        <taxon>Haptista</taxon>
        <taxon>Haptophyta</taxon>
        <taxon>Prymnesiophyceae</taxon>
        <taxon>Coccolithales</taxon>
        <taxon>Calcidiscaceae</taxon>
        <taxon>Calcidiscus</taxon>
    </lineage>
</organism>
<evidence type="ECO:0000313" key="10">
    <source>
        <dbReference type="EMBL" id="CAD8536000.1"/>
    </source>
</evidence>
<dbReference type="InterPro" id="IPR015943">
    <property type="entry name" value="WD40/YVTN_repeat-like_dom_sf"/>
</dbReference>
<evidence type="ECO:0000256" key="8">
    <source>
        <dbReference type="SAM" id="MobiDB-lite"/>
    </source>
</evidence>
<dbReference type="SMART" id="SM00320">
    <property type="entry name" value="WD40"/>
    <property type="match status" value="2"/>
</dbReference>
<dbReference type="EMBL" id="HBER01022512">
    <property type="protein sequence ID" value="CAD8536000.1"/>
    <property type="molecule type" value="Transcribed_RNA"/>
</dbReference>
<dbReference type="InterPro" id="IPR001680">
    <property type="entry name" value="WD40_rpt"/>
</dbReference>
<gene>
    <name evidence="10" type="ORF">CLEP1334_LOCUS11280</name>
</gene>
<feature type="repeat" description="WD" evidence="7">
    <location>
        <begin position="111"/>
        <end position="152"/>
    </location>
</feature>
<feature type="repeat" description="WD" evidence="7">
    <location>
        <begin position="68"/>
        <end position="101"/>
    </location>
</feature>
<dbReference type="InterPro" id="IPR051733">
    <property type="entry name" value="WD_repeat_DCAF13/WDSOF1"/>
</dbReference>
<sequence>MLGCLSSDRSCTLYDTSMGSAMQKMTMQTRPNAMCWNPMQPMHFTLASEDHDLYTFDMRKLDHSICVHSGHVSAVLSVDYSPTGQQFVSGSYDKTLRIWDIGGRAAQHVYHAKRMQRLFSVCWSMDASYVFSGSDDTNVRIWRSKPNERAAVQLPREKRKREYSEALVERHKHLPEIRRIKNHSHVPHRVMKAALVKETVRGTQKKKEKNRRAHSAPGKVPKVPRKKKQVWNVQE</sequence>